<organism evidence="2 3">
    <name type="scientific">Streptomyces purpurascens</name>
    <dbReference type="NCBI Taxonomy" id="1924"/>
    <lineage>
        <taxon>Bacteria</taxon>
        <taxon>Bacillati</taxon>
        <taxon>Actinomycetota</taxon>
        <taxon>Actinomycetes</taxon>
        <taxon>Kitasatosporales</taxon>
        <taxon>Streptomycetaceae</taxon>
        <taxon>Streptomyces</taxon>
    </lineage>
</organism>
<dbReference type="Proteomes" id="UP001621512">
    <property type="component" value="Chromosome"/>
</dbReference>
<evidence type="ECO:0000256" key="1">
    <source>
        <dbReference type="SAM" id="MobiDB-lite"/>
    </source>
</evidence>
<dbReference type="RefSeq" id="WP_405504043.1">
    <property type="nucleotide sequence ID" value="NZ_CP108341.1"/>
</dbReference>
<gene>
    <name evidence="2" type="ORF">OHU35_00115</name>
</gene>
<name>A0ABZ1MAA7_STREF</name>
<proteinExistence type="predicted"/>
<dbReference type="EMBL" id="CP108341">
    <property type="protein sequence ID" value="WTW24552.1"/>
    <property type="molecule type" value="Genomic_DNA"/>
</dbReference>
<evidence type="ECO:0000313" key="2">
    <source>
        <dbReference type="EMBL" id="WTW24552.1"/>
    </source>
</evidence>
<sequence length="232" mass="25879">MPRTAVARPGSARGPRPEARHWRALLPLILWSPELLHVDAVFDVERGREFGLHPNHVPTTLQIYEDHDGGYEEVEVRETGTFHVTQAQLPRLQAFCAAVTAKIDAVMDGATSSRRLPRRRALRLERAARHLLQAHQRTHSDYGVWEQEADELHLDYVIALEALMASPNHQYEGASAKGSGPVQPPCSSPRPCASRSRQSCRRRTARVPSTCTGTSSRTRTRARSWPPCVTSG</sequence>
<keyword evidence="3" id="KW-1185">Reference proteome</keyword>
<accession>A0ABZ1MAA7</accession>
<protein>
    <submittedName>
        <fullName evidence="2">Uncharacterized protein</fullName>
    </submittedName>
</protein>
<reference evidence="2 3" key="1">
    <citation type="submission" date="2022-10" db="EMBL/GenBank/DDBJ databases">
        <title>The complete genomes of actinobacterial strains from the NBC collection.</title>
        <authorList>
            <person name="Joergensen T.S."/>
            <person name="Alvarez Arevalo M."/>
            <person name="Sterndorff E.B."/>
            <person name="Faurdal D."/>
            <person name="Vuksanovic O."/>
            <person name="Mourched A.-S."/>
            <person name="Charusanti P."/>
            <person name="Shaw S."/>
            <person name="Blin K."/>
            <person name="Weber T."/>
        </authorList>
    </citation>
    <scope>NUCLEOTIDE SEQUENCE [LARGE SCALE GENOMIC DNA]</scope>
    <source>
        <strain evidence="2 3">NBC_00017</strain>
    </source>
</reference>
<evidence type="ECO:0000313" key="3">
    <source>
        <dbReference type="Proteomes" id="UP001621512"/>
    </source>
</evidence>
<feature type="region of interest" description="Disordered" evidence="1">
    <location>
        <begin position="171"/>
        <end position="232"/>
    </location>
</feature>